<dbReference type="InterPro" id="IPR006094">
    <property type="entry name" value="Oxid_FAD_bind_N"/>
</dbReference>
<dbReference type="EMBL" id="PVWQ01000023">
    <property type="protein sequence ID" value="RDW58534.1"/>
    <property type="molecule type" value="Genomic_DNA"/>
</dbReference>
<keyword evidence="8" id="KW-1185">Reference proteome</keyword>
<dbReference type="PANTHER" id="PTHR42973">
    <property type="entry name" value="BINDING OXIDOREDUCTASE, PUTATIVE (AFU_ORTHOLOGUE AFUA_1G17690)-RELATED"/>
    <property type="match status" value="1"/>
</dbReference>
<dbReference type="GO" id="GO:0016491">
    <property type="term" value="F:oxidoreductase activity"/>
    <property type="evidence" value="ECO:0007669"/>
    <property type="project" value="UniProtKB-KW"/>
</dbReference>
<evidence type="ECO:0000259" key="6">
    <source>
        <dbReference type="PROSITE" id="PS51387"/>
    </source>
</evidence>
<comment type="caution">
    <text evidence="7">The sequence shown here is derived from an EMBL/GenBank/DDBJ whole genome shotgun (WGS) entry which is preliminary data.</text>
</comment>
<dbReference type="PANTHER" id="PTHR42973:SF22">
    <property type="entry name" value="FAD-BINDING PCMH-TYPE DOMAIN-CONTAINING PROTEIN-RELATED"/>
    <property type="match status" value="1"/>
</dbReference>
<keyword evidence="2" id="KW-0285">Flavoprotein</keyword>
<evidence type="ECO:0000256" key="2">
    <source>
        <dbReference type="ARBA" id="ARBA00022630"/>
    </source>
</evidence>
<keyword evidence="4" id="KW-0560">Oxidoreductase</keyword>
<dbReference type="RefSeq" id="XP_026598160.1">
    <property type="nucleotide sequence ID" value="XM_026753241.1"/>
</dbReference>
<dbReference type="PROSITE" id="PS51387">
    <property type="entry name" value="FAD_PCMH"/>
    <property type="match status" value="1"/>
</dbReference>
<dbReference type="STRING" id="1810919.A0A3D8QAM8"/>
<dbReference type="AlphaFoldDB" id="A0A3D8QAM8"/>
<dbReference type="OrthoDB" id="2151789at2759"/>
<evidence type="ECO:0000313" key="7">
    <source>
        <dbReference type="EMBL" id="RDW58534.1"/>
    </source>
</evidence>
<accession>A0A3D8QAM8</accession>
<dbReference type="InterPro" id="IPR036318">
    <property type="entry name" value="FAD-bd_PCMH-like_sf"/>
</dbReference>
<keyword evidence="3" id="KW-0274">FAD</keyword>
<reference evidence="7 8" key="1">
    <citation type="journal article" date="2018" name="IMA Fungus">
        <title>IMA Genome-F 9: Draft genome sequence of Annulohypoxylon stygium, Aspergillus mulundensis, Berkeleyomyces basicola (syn. Thielaviopsis basicola), Ceratocystis smalleyi, two Cercospora beticola strains, Coleophoma cylindrospora, Fusarium fracticaudum, Phialophora cf. hyalina, and Morchella septimelata.</title>
        <authorList>
            <person name="Wingfield B.D."/>
            <person name="Bills G.F."/>
            <person name="Dong Y."/>
            <person name="Huang W."/>
            <person name="Nel W.J."/>
            <person name="Swalarsk-Parry B.S."/>
            <person name="Vaghefi N."/>
            <person name="Wilken P.M."/>
            <person name="An Z."/>
            <person name="de Beer Z.W."/>
            <person name="De Vos L."/>
            <person name="Chen L."/>
            <person name="Duong T.A."/>
            <person name="Gao Y."/>
            <person name="Hammerbacher A."/>
            <person name="Kikkert J.R."/>
            <person name="Li Y."/>
            <person name="Li H."/>
            <person name="Li K."/>
            <person name="Li Q."/>
            <person name="Liu X."/>
            <person name="Ma X."/>
            <person name="Naidoo K."/>
            <person name="Pethybridge S.J."/>
            <person name="Sun J."/>
            <person name="Steenkamp E.T."/>
            <person name="van der Nest M.A."/>
            <person name="van Wyk S."/>
            <person name="Wingfield M.J."/>
            <person name="Xiong C."/>
            <person name="Yue Q."/>
            <person name="Zhang X."/>
        </authorList>
    </citation>
    <scope>NUCLEOTIDE SEQUENCE [LARGE SCALE GENOMIC DNA]</scope>
    <source>
        <strain evidence="7 8">DSM 5745</strain>
    </source>
</reference>
<protein>
    <recommendedName>
        <fullName evidence="6">FAD-binding PCMH-type domain-containing protein</fullName>
    </recommendedName>
</protein>
<dbReference type="InterPro" id="IPR050416">
    <property type="entry name" value="FAD-linked_Oxidoreductase"/>
</dbReference>
<evidence type="ECO:0000256" key="5">
    <source>
        <dbReference type="SAM" id="SignalP"/>
    </source>
</evidence>
<feature type="chain" id="PRO_5017812669" description="FAD-binding PCMH-type domain-containing protein" evidence="5">
    <location>
        <begin position="21"/>
        <end position="486"/>
    </location>
</feature>
<proteinExistence type="inferred from homology"/>
<keyword evidence="5" id="KW-0732">Signal</keyword>
<evidence type="ECO:0000256" key="4">
    <source>
        <dbReference type="ARBA" id="ARBA00023002"/>
    </source>
</evidence>
<dbReference type="Proteomes" id="UP000256690">
    <property type="component" value="Unassembled WGS sequence"/>
</dbReference>
<dbReference type="GeneID" id="38121595"/>
<dbReference type="InterPro" id="IPR016169">
    <property type="entry name" value="FAD-bd_PCMH_sub2"/>
</dbReference>
<gene>
    <name evidence="7" type="ORF">DSM5745_11225</name>
</gene>
<organism evidence="7 8">
    <name type="scientific">Aspergillus mulundensis</name>
    <dbReference type="NCBI Taxonomy" id="1810919"/>
    <lineage>
        <taxon>Eukaryota</taxon>
        <taxon>Fungi</taxon>
        <taxon>Dikarya</taxon>
        <taxon>Ascomycota</taxon>
        <taxon>Pezizomycotina</taxon>
        <taxon>Eurotiomycetes</taxon>
        <taxon>Eurotiomycetidae</taxon>
        <taxon>Eurotiales</taxon>
        <taxon>Aspergillaceae</taxon>
        <taxon>Aspergillus</taxon>
        <taxon>Aspergillus subgen. Nidulantes</taxon>
    </lineage>
</organism>
<evidence type="ECO:0000256" key="3">
    <source>
        <dbReference type="ARBA" id="ARBA00022827"/>
    </source>
</evidence>
<comment type="similarity">
    <text evidence="1">Belongs to the oxygen-dependent FAD-linked oxidoreductase family.</text>
</comment>
<feature type="domain" description="FAD-binding PCMH-type" evidence="6">
    <location>
        <begin position="56"/>
        <end position="229"/>
    </location>
</feature>
<feature type="signal peptide" evidence="5">
    <location>
        <begin position="1"/>
        <end position="20"/>
    </location>
</feature>
<dbReference type="SUPFAM" id="SSF56176">
    <property type="entry name" value="FAD-binding/transporter-associated domain-like"/>
    <property type="match status" value="1"/>
</dbReference>
<dbReference type="Pfam" id="PF01565">
    <property type="entry name" value="FAD_binding_4"/>
    <property type="match status" value="1"/>
</dbReference>
<sequence>MYWSILHFLAVALPAAALVAHDPCRLVESNIPGRISYPGSATYNSSISSYYDDQERALSPGCIFRPTTTSEVSQFVGLMTSDQRKPKFAVRGGGHTLWTGAANIAGGITVDMRLMNELELSGDKKTARIGGGAVWDDVYPQLVPHALTVMGGRIPGIGVGGFASGGGITFSSREHGFSCDNIHGYEVVLASGQVVYANQSSHPDLWLALKGGSNNFGIITRFDVATIPQGRMWYSHLHYNYTDSSLRAHAEAFSDFMKPENHDSAAMMGVFLDYIGGNLLLHDAMWYTKEVEKPAVYDAFTAIPNSGGVAELSTVDNVVDKFGADIPSHVDRAFQLTFSFHNPDPTIYMELFKVWESGLSKMANVEGLFVEFLTQPHPVTNGVNMFGLTPGKTDDVMVDMTATYANKADDSLVRSVITDIVDEQRALLKRTGHLLDFIYLNYADISQEVLQSWGPDNVAKLKAVSERYDPEGVFQKQVPGGFKIPM</sequence>
<dbReference type="Gene3D" id="3.30.465.10">
    <property type="match status" value="1"/>
</dbReference>
<name>A0A3D8QAM8_9EURO</name>
<dbReference type="GO" id="GO:0071949">
    <property type="term" value="F:FAD binding"/>
    <property type="evidence" value="ECO:0007669"/>
    <property type="project" value="InterPro"/>
</dbReference>
<evidence type="ECO:0000313" key="8">
    <source>
        <dbReference type="Proteomes" id="UP000256690"/>
    </source>
</evidence>
<evidence type="ECO:0000256" key="1">
    <source>
        <dbReference type="ARBA" id="ARBA00005466"/>
    </source>
</evidence>
<dbReference type="InterPro" id="IPR016166">
    <property type="entry name" value="FAD-bd_PCMH"/>
</dbReference>